<dbReference type="Proteomes" id="UP000504635">
    <property type="component" value="Unplaced"/>
</dbReference>
<name>A0A6J2XBA2_SITOR</name>
<dbReference type="GeneID" id="115876456"/>
<dbReference type="PANTHER" id="PTHR44019">
    <property type="entry name" value="WD REPEAT-CONTAINING PROTEIN 55"/>
    <property type="match status" value="1"/>
</dbReference>
<dbReference type="RefSeq" id="XP_030748099.1">
    <property type="nucleotide sequence ID" value="XM_030892239.1"/>
</dbReference>
<feature type="region of interest" description="Disordered" evidence="6">
    <location>
        <begin position="1"/>
        <end position="34"/>
    </location>
</feature>
<dbReference type="AlphaFoldDB" id="A0A6J2XBA2"/>
<keyword evidence="3" id="KW-0677">Repeat</keyword>
<dbReference type="OrthoDB" id="2288928at2759"/>
<dbReference type="InterPro" id="IPR001680">
    <property type="entry name" value="WD40_rpt"/>
</dbReference>
<feature type="repeat" description="WD" evidence="5">
    <location>
        <begin position="142"/>
        <end position="173"/>
    </location>
</feature>
<dbReference type="InterPro" id="IPR019775">
    <property type="entry name" value="WD40_repeat_CS"/>
</dbReference>
<dbReference type="PROSITE" id="PS50294">
    <property type="entry name" value="WD_REPEATS_REGION"/>
    <property type="match status" value="1"/>
</dbReference>
<evidence type="ECO:0000313" key="9">
    <source>
        <dbReference type="RefSeq" id="XP_030748100.1"/>
    </source>
</evidence>
<sequence>MDSDSDSSTSDNEYISEESDESISDKKTEIEDDSEDEVIKAIKRECERKNNHPPVINCDDFITDICFHPVSDILAVGSILGDVIFYKYSTEENQEISRQELHTKACRDLEFSEDGKLLYTTSKDKSIMISDVESEKLIKFYENAHDCPIYCLSIIDESMFATGDDDGTIKLWDSRQKDGPIYKTKRNEDYISDIVTDEAHRYLLCSSGDGSLTTLNLEKRCVQMQSEEYDEELTCLGLFRTETKLIAGSSKGKLFIYNWNEFGLHSDAFPGPKTAINCLIPATENIVITGGEDGNIRATHLFPHRQLGIVGQHDMSVEHMDICNDGTFIASSGHNNEIKFWNIQYFEQCEKVSSKHKKHERKKDLENNLPSSKIKNVSDFFSDLT</sequence>
<comment type="similarity">
    <text evidence="1">Belongs to the WD repeat WDR55 family.</text>
</comment>
<dbReference type="InterPro" id="IPR050505">
    <property type="entry name" value="WDR55/POC1"/>
</dbReference>
<evidence type="ECO:0000256" key="5">
    <source>
        <dbReference type="PROSITE-ProRule" id="PRU00221"/>
    </source>
</evidence>
<protein>
    <recommendedName>
        <fullName evidence="4">WD repeat-containing protein 55 homolog</fullName>
    </recommendedName>
</protein>
<dbReference type="KEGG" id="soy:115876456"/>
<evidence type="ECO:0000256" key="4">
    <source>
        <dbReference type="ARBA" id="ARBA00023478"/>
    </source>
</evidence>
<evidence type="ECO:0000256" key="6">
    <source>
        <dbReference type="SAM" id="MobiDB-lite"/>
    </source>
</evidence>
<keyword evidence="2 5" id="KW-0853">WD repeat</keyword>
<dbReference type="PROSITE" id="PS00678">
    <property type="entry name" value="WD_REPEATS_1"/>
    <property type="match status" value="1"/>
</dbReference>
<accession>A0A6J2XBA2</accession>
<dbReference type="InterPro" id="IPR036322">
    <property type="entry name" value="WD40_repeat_dom_sf"/>
</dbReference>
<gene>
    <name evidence="8 9" type="primary">LOC115876456</name>
</gene>
<feature type="repeat" description="WD" evidence="5">
    <location>
        <begin position="99"/>
        <end position="140"/>
    </location>
</feature>
<dbReference type="PANTHER" id="PTHR44019:SF20">
    <property type="entry name" value="WD REPEAT-CONTAINING PROTEIN 55"/>
    <property type="match status" value="1"/>
</dbReference>
<reference evidence="8 9" key="1">
    <citation type="submission" date="2025-04" db="UniProtKB">
        <authorList>
            <consortium name="RefSeq"/>
        </authorList>
    </citation>
    <scope>IDENTIFICATION</scope>
    <source>
        <tissue evidence="8 9">Gonads</tissue>
    </source>
</reference>
<dbReference type="InterPro" id="IPR015943">
    <property type="entry name" value="WD40/YVTN_repeat-like_dom_sf"/>
</dbReference>
<evidence type="ECO:0000313" key="8">
    <source>
        <dbReference type="RefSeq" id="XP_030748099.1"/>
    </source>
</evidence>
<dbReference type="Gene3D" id="2.130.10.10">
    <property type="entry name" value="YVTN repeat-like/Quinoprotein amine dehydrogenase"/>
    <property type="match status" value="2"/>
</dbReference>
<organism evidence="7 8">
    <name type="scientific">Sitophilus oryzae</name>
    <name type="common">Rice weevil</name>
    <name type="synonym">Curculio oryzae</name>
    <dbReference type="NCBI Taxonomy" id="7048"/>
    <lineage>
        <taxon>Eukaryota</taxon>
        <taxon>Metazoa</taxon>
        <taxon>Ecdysozoa</taxon>
        <taxon>Arthropoda</taxon>
        <taxon>Hexapoda</taxon>
        <taxon>Insecta</taxon>
        <taxon>Pterygota</taxon>
        <taxon>Neoptera</taxon>
        <taxon>Endopterygota</taxon>
        <taxon>Coleoptera</taxon>
        <taxon>Polyphaga</taxon>
        <taxon>Cucujiformia</taxon>
        <taxon>Curculionidae</taxon>
        <taxon>Dryophthorinae</taxon>
        <taxon>Sitophilus</taxon>
    </lineage>
</organism>
<feature type="compositionally biased region" description="Low complexity" evidence="6">
    <location>
        <begin position="1"/>
        <end position="13"/>
    </location>
</feature>
<evidence type="ECO:0000256" key="2">
    <source>
        <dbReference type="ARBA" id="ARBA00022574"/>
    </source>
</evidence>
<dbReference type="SUPFAM" id="SSF50978">
    <property type="entry name" value="WD40 repeat-like"/>
    <property type="match status" value="1"/>
</dbReference>
<keyword evidence="7" id="KW-1185">Reference proteome</keyword>
<dbReference type="RefSeq" id="XP_030748100.1">
    <property type="nucleotide sequence ID" value="XM_030892240.1"/>
</dbReference>
<dbReference type="SMART" id="SM00320">
    <property type="entry name" value="WD40"/>
    <property type="match status" value="7"/>
</dbReference>
<evidence type="ECO:0000256" key="1">
    <source>
        <dbReference type="ARBA" id="ARBA00007625"/>
    </source>
</evidence>
<evidence type="ECO:0000256" key="3">
    <source>
        <dbReference type="ARBA" id="ARBA00022737"/>
    </source>
</evidence>
<feature type="repeat" description="WD" evidence="5">
    <location>
        <begin position="310"/>
        <end position="344"/>
    </location>
</feature>
<proteinExistence type="inferred from homology"/>
<dbReference type="PROSITE" id="PS50082">
    <property type="entry name" value="WD_REPEATS_2"/>
    <property type="match status" value="3"/>
</dbReference>
<evidence type="ECO:0000313" key="7">
    <source>
        <dbReference type="Proteomes" id="UP000504635"/>
    </source>
</evidence>
<dbReference type="Pfam" id="PF24796">
    <property type="entry name" value="WDR55"/>
    <property type="match status" value="1"/>
</dbReference>